<dbReference type="Gene3D" id="2.30.40.10">
    <property type="entry name" value="Urease, subunit C, domain 1"/>
    <property type="match status" value="1"/>
</dbReference>
<dbReference type="Pfam" id="PF07969">
    <property type="entry name" value="Amidohydro_3"/>
    <property type="match status" value="1"/>
</dbReference>
<dbReference type="InterPro" id="IPR011059">
    <property type="entry name" value="Metal-dep_hydrolase_composite"/>
</dbReference>
<dbReference type="InterPro" id="IPR013108">
    <property type="entry name" value="Amidohydro_3"/>
</dbReference>
<name>A0A0G4HZX0_9ALVE</name>
<dbReference type="VEuPathDB" id="CryptoDB:Cvel_34202"/>
<protein>
    <recommendedName>
        <fullName evidence="2">Amidohydrolase 3 domain-containing protein</fullName>
    </recommendedName>
</protein>
<sequence length="654" mass="72429">MIRLKRRDAASPKLLSALAVFCSLVPADALNLLVYNASRIYTGRSETDVVEAFCADEKGKIVHAGALNETESICGGNSRTVDAAGHFVFPGFIDSHAHVMLLGTVLTRPDLQSTQSPEEVVEILKEHVRLKNLSETEWLEAFGWNQEKWVSGEFPSRSDLDFAFPETPVWLTRIDGHAGWANSKALEMAGELPSEDPEGGEIIRFSNGTPTGVLLDNAMAFVSDKIPEPTDSRREERLRAALEECGRNGVTGVMEAGLFDSKGLDLYQHAVGGGWFSIRNHAMRLGAEEKPSDGMIETEDGLLHVKAVKFFLDGALGSRGAALLEPYSDALNTSGILLYSGEELFNLTREWTVAGFQVGIHAIGDAAAKVVLDVYEKLGNESGRGIGKTSAEMRMRLEHAQIMEETDVHRLIRLGVIPTIQPQFIGDWTFAEDRLGKERAKGRGYLWQTFLDKGALHLPLGSDFPIEKVRPLQSMYNAVTRKDSKGLPEGGWNPEERLSRFQAFKGFTQDAAFAHFAEETEGLIQPGYWADFVVLDRDVLRCRDEQLLYSEGAVLGTFVGGREVWRASSVWPEVGRTARDTHHDFAIGSSAGEVETDNREQGEDREVSLSEDQNANAVWENVGGEADEFEQGCRREGKLREEECQEEEETFSKR</sequence>
<evidence type="ECO:0000259" key="2">
    <source>
        <dbReference type="Pfam" id="PF07969"/>
    </source>
</evidence>
<dbReference type="CDD" id="cd01300">
    <property type="entry name" value="YtcJ_like"/>
    <property type="match status" value="1"/>
</dbReference>
<gene>
    <name evidence="3" type="ORF">Cvel_34202</name>
</gene>
<dbReference type="GO" id="GO:0016810">
    <property type="term" value="F:hydrolase activity, acting on carbon-nitrogen (but not peptide) bonds"/>
    <property type="evidence" value="ECO:0007669"/>
    <property type="project" value="InterPro"/>
</dbReference>
<organism evidence="3">
    <name type="scientific">Chromera velia CCMP2878</name>
    <dbReference type="NCBI Taxonomy" id="1169474"/>
    <lineage>
        <taxon>Eukaryota</taxon>
        <taxon>Sar</taxon>
        <taxon>Alveolata</taxon>
        <taxon>Colpodellida</taxon>
        <taxon>Chromeraceae</taxon>
        <taxon>Chromera</taxon>
    </lineage>
</organism>
<dbReference type="InterPro" id="IPR033932">
    <property type="entry name" value="YtcJ-like"/>
</dbReference>
<reference evidence="3" key="1">
    <citation type="submission" date="2014-11" db="EMBL/GenBank/DDBJ databases">
        <authorList>
            <person name="Otto D Thomas"/>
            <person name="Naeem Raeece"/>
        </authorList>
    </citation>
    <scope>NUCLEOTIDE SEQUENCE</scope>
</reference>
<evidence type="ECO:0000256" key="1">
    <source>
        <dbReference type="SAM" id="MobiDB-lite"/>
    </source>
</evidence>
<dbReference type="EMBL" id="CDMZ01004574">
    <property type="protein sequence ID" value="CEM50149.1"/>
    <property type="molecule type" value="Genomic_DNA"/>
</dbReference>
<feature type="region of interest" description="Disordered" evidence="1">
    <location>
        <begin position="592"/>
        <end position="654"/>
    </location>
</feature>
<dbReference type="PANTHER" id="PTHR22642">
    <property type="entry name" value="IMIDAZOLONEPROPIONASE"/>
    <property type="match status" value="1"/>
</dbReference>
<evidence type="ECO:0000313" key="3">
    <source>
        <dbReference type="EMBL" id="CEM50149.1"/>
    </source>
</evidence>
<dbReference type="AlphaFoldDB" id="A0A0G4HZX0"/>
<feature type="compositionally biased region" description="Basic and acidic residues" evidence="1">
    <location>
        <begin position="596"/>
        <end position="608"/>
    </location>
</feature>
<dbReference type="InterPro" id="IPR032466">
    <property type="entry name" value="Metal_Hydrolase"/>
</dbReference>
<feature type="domain" description="Amidohydrolase 3" evidence="2">
    <location>
        <begin position="79"/>
        <end position="564"/>
    </location>
</feature>
<dbReference type="SUPFAM" id="SSF51556">
    <property type="entry name" value="Metallo-dependent hydrolases"/>
    <property type="match status" value="1"/>
</dbReference>
<dbReference type="PhylomeDB" id="A0A0G4HZX0"/>
<dbReference type="Gene3D" id="3.20.20.140">
    <property type="entry name" value="Metal-dependent hydrolases"/>
    <property type="match status" value="1"/>
</dbReference>
<feature type="compositionally biased region" description="Acidic residues" evidence="1">
    <location>
        <begin position="643"/>
        <end position="654"/>
    </location>
</feature>
<proteinExistence type="predicted"/>
<feature type="compositionally biased region" description="Basic and acidic residues" evidence="1">
    <location>
        <begin position="631"/>
        <end position="642"/>
    </location>
</feature>
<dbReference type="PANTHER" id="PTHR22642:SF2">
    <property type="entry name" value="PROTEIN LONG AFTER FAR-RED 3"/>
    <property type="match status" value="1"/>
</dbReference>
<accession>A0A0G4HZX0</accession>
<dbReference type="Gene3D" id="3.10.310.70">
    <property type="match status" value="1"/>
</dbReference>
<dbReference type="SUPFAM" id="SSF51338">
    <property type="entry name" value="Composite domain of metallo-dependent hydrolases"/>
    <property type="match status" value="1"/>
</dbReference>